<accession>A0A3B6C6V2</accession>
<keyword evidence="3" id="KW-1185">Reference proteome</keyword>
<dbReference type="EnsemblPlants" id="TraesCS2B02G244800.1">
    <property type="protein sequence ID" value="TraesCS2B02G244800.1.cds1"/>
    <property type="gene ID" value="TraesCS2B02G244800"/>
</dbReference>
<dbReference type="Gramene" id="TraesROB_scaffold_097529_01G000100.1">
    <property type="protein sequence ID" value="TraesROB_scaffold_097529_01G000100.1"/>
    <property type="gene ID" value="TraesROB_scaffold_097529_01G000100"/>
</dbReference>
<evidence type="ECO:0000256" key="1">
    <source>
        <dbReference type="SAM" id="MobiDB-lite"/>
    </source>
</evidence>
<dbReference type="Gramene" id="TraesCS2B03G0590300.1">
    <property type="protein sequence ID" value="TraesCS2B03G0590300.1.CDS1"/>
    <property type="gene ID" value="TraesCS2B03G0590300"/>
</dbReference>
<sequence>MMLHPKAIQDLCLDFKIMVNTLPDCKRSQRAHQAVDTLLATVGADNRAVWLTGHSLGASLALDVGRAMMSEQGFSRPTFLFNPPQVSLAPAINRLLPSEGLRKDLYATSNLVKAGLGLVLSPHRKRMEKLFEQLSAWEPKLYVHDRDPICQGFIDYFEQREQLEERFHGVAKSARTLSYRDMLFSAVGKEKERPHLLPSATLWRNSTTPAWTATRTDSTSGGNPTATSD</sequence>
<organism evidence="2">
    <name type="scientific">Triticum aestivum</name>
    <name type="common">Wheat</name>
    <dbReference type="NCBI Taxonomy" id="4565"/>
    <lineage>
        <taxon>Eukaryota</taxon>
        <taxon>Viridiplantae</taxon>
        <taxon>Streptophyta</taxon>
        <taxon>Embryophyta</taxon>
        <taxon>Tracheophyta</taxon>
        <taxon>Spermatophyta</taxon>
        <taxon>Magnoliopsida</taxon>
        <taxon>Liliopsida</taxon>
        <taxon>Poales</taxon>
        <taxon>Poaceae</taxon>
        <taxon>BOP clade</taxon>
        <taxon>Pooideae</taxon>
        <taxon>Triticodae</taxon>
        <taxon>Triticeae</taxon>
        <taxon>Triticinae</taxon>
        <taxon>Triticum</taxon>
    </lineage>
</organism>
<feature type="region of interest" description="Disordered" evidence="1">
    <location>
        <begin position="208"/>
        <end position="229"/>
    </location>
</feature>
<dbReference type="PANTHER" id="PTHR31479:SF41">
    <property type="entry name" value="FUNGAL LIPASE-LIKE DOMAIN-CONTAINING PROTEIN"/>
    <property type="match status" value="1"/>
</dbReference>
<dbReference type="OMA" id="CKGYIAY"/>
<reference evidence="2" key="1">
    <citation type="submission" date="2018-08" db="EMBL/GenBank/DDBJ databases">
        <authorList>
            <person name="Rossello M."/>
        </authorList>
    </citation>
    <scope>NUCLEOTIDE SEQUENCE [LARGE SCALE GENOMIC DNA]</scope>
    <source>
        <strain evidence="2">cv. Chinese Spring</strain>
    </source>
</reference>
<proteinExistence type="predicted"/>
<evidence type="ECO:0000313" key="2">
    <source>
        <dbReference type="EnsemblPlants" id="TraesCS2B02G244800.1.cds1"/>
    </source>
</evidence>
<dbReference type="Proteomes" id="UP000019116">
    <property type="component" value="Chromosome 2B"/>
</dbReference>
<evidence type="ECO:0000313" key="3">
    <source>
        <dbReference type="Proteomes" id="UP000019116"/>
    </source>
</evidence>
<name>A0A3B6C6V2_WHEAT</name>
<reference evidence="2" key="2">
    <citation type="submission" date="2018-10" db="UniProtKB">
        <authorList>
            <consortium name="EnsemblPlants"/>
        </authorList>
    </citation>
    <scope>IDENTIFICATION</scope>
</reference>
<dbReference type="AlphaFoldDB" id="A0A3B6C6V2"/>
<dbReference type="PANTHER" id="PTHR31479">
    <property type="entry name" value="ALPHA/BETA-HYDROLASES SUPERFAMILY PROTEIN"/>
    <property type="match status" value="1"/>
</dbReference>
<dbReference type="Gramene" id="TraesRN2B0100598900.1">
    <property type="protein sequence ID" value="TraesRN2B0100598900.1"/>
    <property type="gene ID" value="TraesRN2B0100598900"/>
</dbReference>
<evidence type="ECO:0008006" key="4">
    <source>
        <dbReference type="Google" id="ProtNLM"/>
    </source>
</evidence>
<dbReference type="OrthoDB" id="684997at2759"/>
<protein>
    <recommendedName>
        <fullName evidence="4">Fungal lipase-like domain-containing protein</fullName>
    </recommendedName>
</protein>
<dbReference type="SUPFAM" id="SSF53474">
    <property type="entry name" value="alpha/beta-Hydrolases"/>
    <property type="match status" value="1"/>
</dbReference>
<dbReference type="Gramene" id="TraesWEE_scaffold_082057_01G000200.1">
    <property type="protein sequence ID" value="TraesWEE_scaffold_082057_01G000200.1"/>
    <property type="gene ID" value="TraesWEE_scaffold_082057_01G000200"/>
</dbReference>
<dbReference type="InterPro" id="IPR029058">
    <property type="entry name" value="AB_hydrolase_fold"/>
</dbReference>
<dbReference type="Gramene" id="TraesCS2B02G244800.1">
    <property type="protein sequence ID" value="TraesCS2B02G244800.1.cds1"/>
    <property type="gene ID" value="TraesCS2B02G244800"/>
</dbReference>
<dbReference type="PaxDb" id="4565-Traes_2BS_4B375F44D.1"/>